<keyword evidence="2" id="KW-0732">Signal</keyword>
<dbReference type="RefSeq" id="WP_028915118.1">
    <property type="nucleotide sequence ID" value="NZ_VLJS01000050.1"/>
</dbReference>
<keyword evidence="4" id="KW-1185">Reference proteome</keyword>
<evidence type="ECO:0000313" key="4">
    <source>
        <dbReference type="Proteomes" id="UP000321583"/>
    </source>
</evidence>
<dbReference type="Pfam" id="PF11454">
    <property type="entry name" value="DUF3016"/>
    <property type="match status" value="1"/>
</dbReference>
<proteinExistence type="predicted"/>
<evidence type="ECO:0000313" key="3">
    <source>
        <dbReference type="EMBL" id="TWH10912.1"/>
    </source>
</evidence>
<dbReference type="Proteomes" id="UP000321583">
    <property type="component" value="Unassembled WGS sequence"/>
</dbReference>
<dbReference type="EMBL" id="VLJS01000050">
    <property type="protein sequence ID" value="TWH10912.1"/>
    <property type="molecule type" value="Genomic_DNA"/>
</dbReference>
<sequence>MKAPSMLLLLALAALPAVAPAARSVTDPDAPRALPEQDPVSVSWEDPAQFSDLRYSGNRWEAAHGDWVAELARHLQKNAAKRLPEGARMEVTITDIQRAGRYEPWRGPNLDHVRFMRDHYPPRMELKFRITGADGRVLAEGERKLHDVSYLQRGAPLDSDALRYEKRMIDDWLRKELPSPAA</sequence>
<feature type="chain" id="PRO_5022001950" description="DUF3016 family protein" evidence="2">
    <location>
        <begin position="22"/>
        <end position="182"/>
    </location>
</feature>
<name>A0A562DMM9_9GAMM</name>
<organism evidence="3 4">
    <name type="scientific">Pseudoxanthomonas taiwanensis J19</name>
    <dbReference type="NCBI Taxonomy" id="935569"/>
    <lineage>
        <taxon>Bacteria</taxon>
        <taxon>Pseudomonadati</taxon>
        <taxon>Pseudomonadota</taxon>
        <taxon>Gammaproteobacteria</taxon>
        <taxon>Lysobacterales</taxon>
        <taxon>Lysobacteraceae</taxon>
        <taxon>Pseudoxanthomonas</taxon>
    </lineage>
</organism>
<feature type="region of interest" description="Disordered" evidence="1">
    <location>
        <begin position="21"/>
        <end position="41"/>
    </location>
</feature>
<comment type="caution">
    <text evidence="3">The sequence shown here is derived from an EMBL/GenBank/DDBJ whole genome shotgun (WGS) entry which is preliminary data.</text>
</comment>
<evidence type="ECO:0000256" key="2">
    <source>
        <dbReference type="SAM" id="SignalP"/>
    </source>
</evidence>
<evidence type="ECO:0000256" key="1">
    <source>
        <dbReference type="SAM" id="MobiDB-lite"/>
    </source>
</evidence>
<evidence type="ECO:0008006" key="5">
    <source>
        <dbReference type="Google" id="ProtNLM"/>
    </source>
</evidence>
<dbReference type="AlphaFoldDB" id="A0A562DMM9"/>
<reference evidence="3 4" key="1">
    <citation type="submission" date="2019-07" db="EMBL/GenBank/DDBJ databases">
        <title>Genome sequencing of lignin-degrading bacterial isolates.</title>
        <authorList>
            <person name="Gladden J."/>
        </authorList>
    </citation>
    <scope>NUCLEOTIDE SEQUENCE [LARGE SCALE GENOMIC DNA]</scope>
    <source>
        <strain evidence="3 4">J19</strain>
    </source>
</reference>
<protein>
    <recommendedName>
        <fullName evidence="5">DUF3016 family protein</fullName>
    </recommendedName>
</protein>
<feature type="signal peptide" evidence="2">
    <location>
        <begin position="1"/>
        <end position="21"/>
    </location>
</feature>
<dbReference type="InterPro" id="IPR021557">
    <property type="entry name" value="DUF3016"/>
</dbReference>
<gene>
    <name evidence="3" type="ORF">L613_002200000130</name>
</gene>
<accession>A0A562DMM9</accession>